<name>A0A4P8IVM7_9BURK</name>
<dbReference type="GO" id="GO:0016020">
    <property type="term" value="C:membrane"/>
    <property type="evidence" value="ECO:0007669"/>
    <property type="project" value="UniProtKB-SubCell"/>
</dbReference>
<gene>
    <name evidence="6" type="ORF">FAZ95_25375</name>
</gene>
<feature type="transmembrane region" description="Helical" evidence="5">
    <location>
        <begin position="41"/>
        <end position="63"/>
    </location>
</feature>
<dbReference type="RefSeq" id="WP_137335272.1">
    <property type="nucleotide sequence ID" value="NZ_CP040078.1"/>
</dbReference>
<keyword evidence="7" id="KW-1185">Reference proteome</keyword>
<keyword evidence="4 5" id="KW-0472">Membrane</keyword>
<feature type="transmembrane region" description="Helical" evidence="5">
    <location>
        <begin position="96"/>
        <end position="113"/>
    </location>
</feature>
<evidence type="ECO:0000313" key="6">
    <source>
        <dbReference type="EMBL" id="QCP52501.1"/>
    </source>
</evidence>
<feature type="transmembrane region" description="Helical" evidence="5">
    <location>
        <begin position="69"/>
        <end position="87"/>
    </location>
</feature>
<keyword evidence="3 5" id="KW-1133">Transmembrane helix</keyword>
<dbReference type="OrthoDB" id="8967267at2"/>
<dbReference type="KEGG" id="tvl:FAZ95_25375"/>
<protein>
    <recommendedName>
        <fullName evidence="8">DoxX family protein</fullName>
    </recommendedName>
</protein>
<organism evidence="6 7">
    <name type="scientific">Trinickia violacea</name>
    <dbReference type="NCBI Taxonomy" id="2571746"/>
    <lineage>
        <taxon>Bacteria</taxon>
        <taxon>Pseudomonadati</taxon>
        <taxon>Pseudomonadota</taxon>
        <taxon>Betaproteobacteria</taxon>
        <taxon>Burkholderiales</taxon>
        <taxon>Burkholderiaceae</taxon>
        <taxon>Trinickia</taxon>
    </lineage>
</organism>
<comment type="subcellular location">
    <subcellularLocation>
        <location evidence="1">Membrane</location>
        <topology evidence="1">Multi-pass membrane protein</topology>
    </subcellularLocation>
</comment>
<evidence type="ECO:0000313" key="7">
    <source>
        <dbReference type="Proteomes" id="UP000298656"/>
    </source>
</evidence>
<feature type="transmembrane region" description="Helical" evidence="5">
    <location>
        <begin position="6"/>
        <end position="29"/>
    </location>
</feature>
<evidence type="ECO:0000256" key="1">
    <source>
        <dbReference type="ARBA" id="ARBA00004141"/>
    </source>
</evidence>
<keyword evidence="2 5" id="KW-0812">Transmembrane</keyword>
<dbReference type="Proteomes" id="UP000298656">
    <property type="component" value="Chromosome 2"/>
</dbReference>
<proteinExistence type="predicted"/>
<dbReference type="Pfam" id="PF13564">
    <property type="entry name" value="DoxX_2"/>
    <property type="match status" value="1"/>
</dbReference>
<dbReference type="InterPro" id="IPR032808">
    <property type="entry name" value="DoxX"/>
</dbReference>
<dbReference type="AlphaFoldDB" id="A0A4P8IVM7"/>
<dbReference type="EMBL" id="CP040078">
    <property type="protein sequence ID" value="QCP52501.1"/>
    <property type="molecule type" value="Genomic_DNA"/>
</dbReference>
<reference evidence="6 7" key="1">
    <citation type="submission" date="2019-05" db="EMBL/GenBank/DDBJ databases">
        <title>Burkholderia sp. DHOD12, isolated from subtropical forest soil.</title>
        <authorList>
            <person name="Gao Z.-H."/>
            <person name="Qiu L.-H."/>
        </authorList>
    </citation>
    <scope>NUCLEOTIDE SEQUENCE [LARGE SCALE GENOMIC DNA]</scope>
    <source>
        <strain evidence="6 7">DHOD12</strain>
    </source>
</reference>
<evidence type="ECO:0008006" key="8">
    <source>
        <dbReference type="Google" id="ProtNLM"/>
    </source>
</evidence>
<accession>A0A4P8IVM7</accession>
<evidence type="ECO:0000256" key="3">
    <source>
        <dbReference type="ARBA" id="ARBA00022989"/>
    </source>
</evidence>
<sequence length="114" mass="11933">MEWNHSLVTTIAATLVSGLFAVAAAINLSGRGTVKQDFARWGYPAGFNLVCGGLELIGAVLLFVHTTRLWGLGLLAAIMAGVLATLARNKEPLRHFAPALVFSALLAVVGAAYV</sequence>
<evidence type="ECO:0000256" key="2">
    <source>
        <dbReference type="ARBA" id="ARBA00022692"/>
    </source>
</evidence>
<evidence type="ECO:0000256" key="4">
    <source>
        <dbReference type="ARBA" id="ARBA00023136"/>
    </source>
</evidence>
<evidence type="ECO:0000256" key="5">
    <source>
        <dbReference type="SAM" id="Phobius"/>
    </source>
</evidence>